<protein>
    <recommendedName>
        <fullName evidence="3">Glycosyltransferase 2-like domain-containing protein</fullName>
    </recommendedName>
</protein>
<dbReference type="RefSeq" id="WP_044832810.1">
    <property type="nucleotide sequence ID" value="NZ_CP059735.1"/>
</dbReference>
<reference evidence="1 2" key="2">
    <citation type="journal article" date="2022" name="Mar. Drugs">
        <title>Bioassay-Guided Fractionation Leads to the Detection of Cholic Acid Generated by the Rare Thalassomonas sp.</title>
        <authorList>
            <person name="Pheiffer F."/>
            <person name="Schneider Y.K."/>
            <person name="Hansen E.H."/>
            <person name="Andersen J.H."/>
            <person name="Isaksson J."/>
            <person name="Busche T."/>
            <person name="R C."/>
            <person name="Kalinowski J."/>
            <person name="Zyl L.V."/>
            <person name="Trindade M."/>
        </authorList>
    </citation>
    <scope>NUCLEOTIDE SEQUENCE [LARGE SCALE GENOMIC DNA]</scope>
    <source>
        <strain evidence="1 2">A5K-106</strain>
    </source>
</reference>
<sequence>MTGEGGHKLNSDGISALVALTTCARPALVAKNLPGLQTLLQGLPGFDLVLVIDGLSLVPNRETLALAQQIGVNCIIADFPEGVGVAKNRVMSLFGHYDFYFFIEDDVEVLKPELFTAHLNAYEKTGIHHFSLHEPSRLLEEGQPSFLPRDKAADGAQKIRHARFGSAQVNFFTQQALATVGGWHRQFALLRRGGHTEHSYRIFNAGLTPAPFNYIDELSSSCCWHNPPSIVSCAGHAVAANRLFDIENNLIRQQLGPQAWYAKYPGRLCLFGQGEQDAYRYL</sequence>
<evidence type="ECO:0008006" key="3">
    <source>
        <dbReference type="Google" id="ProtNLM"/>
    </source>
</evidence>
<evidence type="ECO:0000313" key="1">
    <source>
        <dbReference type="EMBL" id="WDE01630.1"/>
    </source>
</evidence>
<dbReference type="SUPFAM" id="SSF53448">
    <property type="entry name" value="Nucleotide-diphospho-sugar transferases"/>
    <property type="match status" value="1"/>
</dbReference>
<organism evidence="1 2">
    <name type="scientific">Thalassomonas actiniarum</name>
    <dbReference type="NCBI Taxonomy" id="485447"/>
    <lineage>
        <taxon>Bacteria</taxon>
        <taxon>Pseudomonadati</taxon>
        <taxon>Pseudomonadota</taxon>
        <taxon>Gammaproteobacteria</taxon>
        <taxon>Alteromonadales</taxon>
        <taxon>Colwelliaceae</taxon>
        <taxon>Thalassomonas</taxon>
    </lineage>
</organism>
<dbReference type="KEGG" id="tact:SG35_013995"/>
<keyword evidence="2" id="KW-1185">Reference proteome</keyword>
<dbReference type="InterPro" id="IPR029044">
    <property type="entry name" value="Nucleotide-diphossugar_trans"/>
</dbReference>
<proteinExistence type="predicted"/>
<evidence type="ECO:0000313" key="2">
    <source>
        <dbReference type="Proteomes" id="UP000032568"/>
    </source>
</evidence>
<gene>
    <name evidence="1" type="ORF">SG35_013995</name>
</gene>
<dbReference type="EMBL" id="CP059735">
    <property type="protein sequence ID" value="WDE01630.1"/>
    <property type="molecule type" value="Genomic_DNA"/>
</dbReference>
<dbReference type="Proteomes" id="UP000032568">
    <property type="component" value="Chromosome"/>
</dbReference>
<name>A0AAE9YUT1_9GAMM</name>
<dbReference type="AlphaFoldDB" id="A0AAE9YUT1"/>
<accession>A0AAE9YUT1</accession>
<reference evidence="1 2" key="1">
    <citation type="journal article" date="2015" name="Genome Announc.">
        <title>Draft Genome Sequences of Marine Isolates of Thalassomonas viridans and Thalassomonas actiniarum.</title>
        <authorList>
            <person name="Olonade I."/>
            <person name="van Zyl L.J."/>
            <person name="Trindade M."/>
        </authorList>
    </citation>
    <scope>NUCLEOTIDE SEQUENCE [LARGE SCALE GENOMIC DNA]</scope>
    <source>
        <strain evidence="1 2">A5K-106</strain>
    </source>
</reference>